<feature type="region of interest" description="Disordered" evidence="1">
    <location>
        <begin position="80"/>
        <end position="161"/>
    </location>
</feature>
<feature type="compositionally biased region" description="Low complexity" evidence="1">
    <location>
        <begin position="87"/>
        <end position="96"/>
    </location>
</feature>
<feature type="compositionally biased region" description="Gly residues" evidence="1">
    <location>
        <begin position="134"/>
        <end position="147"/>
    </location>
</feature>
<keyword evidence="3" id="KW-1185">Reference proteome</keyword>
<dbReference type="Proteomes" id="UP001599756">
    <property type="component" value="Unassembled WGS sequence"/>
</dbReference>
<evidence type="ECO:0000256" key="1">
    <source>
        <dbReference type="SAM" id="MobiDB-lite"/>
    </source>
</evidence>
<evidence type="ECO:0000313" key="2">
    <source>
        <dbReference type="EMBL" id="MFE1749116.1"/>
    </source>
</evidence>
<accession>A0ABW6GXL8</accession>
<dbReference type="RefSeq" id="WP_381839293.1">
    <property type="nucleotide sequence ID" value="NZ_JBHYTS010000001.1"/>
</dbReference>
<comment type="caution">
    <text evidence="2">The sequence shown here is derived from an EMBL/GenBank/DDBJ whole genome shotgun (WGS) entry which is preliminary data.</text>
</comment>
<feature type="compositionally biased region" description="Low complexity" evidence="1">
    <location>
        <begin position="284"/>
        <end position="304"/>
    </location>
</feature>
<evidence type="ECO:0008006" key="4">
    <source>
        <dbReference type="Google" id="ProtNLM"/>
    </source>
</evidence>
<name>A0ABW6GXL8_9ACTN</name>
<dbReference type="EMBL" id="JBHYTS010000001">
    <property type="protein sequence ID" value="MFE1749116.1"/>
    <property type="molecule type" value="Genomic_DNA"/>
</dbReference>
<organism evidence="2 3">
    <name type="scientific">Streptomyces anandii</name>
    <dbReference type="NCBI Taxonomy" id="285454"/>
    <lineage>
        <taxon>Bacteria</taxon>
        <taxon>Bacillati</taxon>
        <taxon>Actinomycetota</taxon>
        <taxon>Actinomycetes</taxon>
        <taxon>Kitasatosporales</taxon>
        <taxon>Streptomycetaceae</taxon>
        <taxon>Streptomyces</taxon>
    </lineage>
</organism>
<feature type="region of interest" description="Disordered" evidence="1">
    <location>
        <begin position="263"/>
        <end position="338"/>
    </location>
</feature>
<reference evidence="2 3" key="1">
    <citation type="submission" date="2024-09" db="EMBL/GenBank/DDBJ databases">
        <title>The Natural Products Discovery Center: Release of the First 8490 Sequenced Strains for Exploring Actinobacteria Biosynthetic Diversity.</title>
        <authorList>
            <person name="Kalkreuter E."/>
            <person name="Kautsar S.A."/>
            <person name="Yang D."/>
            <person name="Bader C.D."/>
            <person name="Teijaro C.N."/>
            <person name="Fluegel L."/>
            <person name="Davis C.M."/>
            <person name="Simpson J.R."/>
            <person name="Lauterbach L."/>
            <person name="Steele A.D."/>
            <person name="Gui C."/>
            <person name="Meng S."/>
            <person name="Li G."/>
            <person name="Viehrig K."/>
            <person name="Ye F."/>
            <person name="Su P."/>
            <person name="Kiefer A.F."/>
            <person name="Nichols A."/>
            <person name="Cepeda A.J."/>
            <person name="Yan W."/>
            <person name="Fan B."/>
            <person name="Jiang Y."/>
            <person name="Adhikari A."/>
            <person name="Zheng C.-J."/>
            <person name="Schuster L."/>
            <person name="Cowan T.M."/>
            <person name="Smanski M.J."/>
            <person name="Chevrette M.G."/>
            <person name="De Carvalho L.P.S."/>
            <person name="Shen B."/>
        </authorList>
    </citation>
    <scope>NUCLEOTIDE SEQUENCE [LARGE SCALE GENOMIC DNA]</scope>
    <source>
        <strain evidence="2 3">NPDC059500</strain>
    </source>
</reference>
<protein>
    <recommendedName>
        <fullName evidence="4">DUF4232 domain-containing protein</fullName>
    </recommendedName>
</protein>
<proteinExistence type="predicted"/>
<feature type="compositionally biased region" description="Low complexity" evidence="1">
    <location>
        <begin position="148"/>
        <end position="158"/>
    </location>
</feature>
<gene>
    <name evidence="2" type="ORF">ACFW88_00935</name>
</gene>
<feature type="compositionally biased region" description="Polar residues" evidence="1">
    <location>
        <begin position="323"/>
        <end position="338"/>
    </location>
</feature>
<evidence type="ECO:0000313" key="3">
    <source>
        <dbReference type="Proteomes" id="UP001599756"/>
    </source>
</evidence>
<sequence>MNHSPDDLGPGGLDPDELNLRRMLHQAVGDVEPRDGTLDHLRRAVPARRARKRQAAVGMAAAALFLGTAVPALVHVSDSTGSEANPAMAGQASQAQGGTGQGKNPDGGTSSGGGPSGKAPDTGSSGKKGDQKGGKGAGTGNGTGGGTDSPSTSTGTGTPACTAAQLGSPTATVAAPDSAGIVYGTFHVANVSSASCTVSGSGSVSTLAQGAADATRISVVRHSAGDAATSLPDPSTEASGLVLLPGAAYEVKFAWVPSAACPSTTGGTGTGGTETGAPSPDPSPSQDAGATGSTTTGTDAGTSTQLVREDGTPADGSVVVSHTAETGSPTVSATVPNACSGTVYRTGVLAAS</sequence>